<evidence type="ECO:0000256" key="1">
    <source>
        <dbReference type="SAM" id="Coils"/>
    </source>
</evidence>
<comment type="caution">
    <text evidence="2">The sequence shown here is derived from an EMBL/GenBank/DDBJ whole genome shotgun (WGS) entry which is preliminary data.</text>
</comment>
<keyword evidence="3" id="KW-1185">Reference proteome</keyword>
<feature type="coiled-coil region" evidence="1">
    <location>
        <begin position="68"/>
        <end position="202"/>
    </location>
</feature>
<dbReference type="AlphaFoldDB" id="A0A0C2JX72"/>
<accession>A0A0C2JX72</accession>
<evidence type="ECO:0000313" key="3">
    <source>
        <dbReference type="Proteomes" id="UP000031668"/>
    </source>
</evidence>
<dbReference type="EMBL" id="JWZT01000567">
    <property type="protein sequence ID" value="KII74068.1"/>
    <property type="molecule type" value="Genomic_DNA"/>
</dbReference>
<keyword evidence="1" id="KW-0175">Coiled coil</keyword>
<evidence type="ECO:0000313" key="2">
    <source>
        <dbReference type="EMBL" id="KII74068.1"/>
    </source>
</evidence>
<sequence>MSISQFRIRAESKIGTSYINNVPNRLLCDPVPFPTFPTSLLTSYNDTRTIPEIISYLHESERLRTSLRQEMLQLTESISKEINRLEAENSVYREKDSFSKNKYEDMERDLAQIKQSYKVAKTKILNYEENQKKHIAEINRLKNENDILSQKFSNERSARHILKRKLKDLQDHQVYQLERECNKRVNEATEDIKNQLRRQDRRLKVVKGVLENTTNLPTITDPSTPNSRCTDDKETQIVILSKK</sequence>
<protein>
    <submittedName>
        <fullName evidence="2">Uncharacterized protein</fullName>
    </submittedName>
</protein>
<name>A0A0C2JX72_THEKT</name>
<proteinExistence type="predicted"/>
<gene>
    <name evidence="2" type="ORF">RF11_00054</name>
</gene>
<organism evidence="2 3">
    <name type="scientific">Thelohanellus kitauei</name>
    <name type="common">Myxosporean</name>
    <dbReference type="NCBI Taxonomy" id="669202"/>
    <lineage>
        <taxon>Eukaryota</taxon>
        <taxon>Metazoa</taxon>
        <taxon>Cnidaria</taxon>
        <taxon>Myxozoa</taxon>
        <taxon>Myxosporea</taxon>
        <taxon>Bivalvulida</taxon>
        <taxon>Platysporina</taxon>
        <taxon>Myxobolidae</taxon>
        <taxon>Thelohanellus</taxon>
    </lineage>
</organism>
<dbReference type="Proteomes" id="UP000031668">
    <property type="component" value="Unassembled WGS sequence"/>
</dbReference>
<reference evidence="2 3" key="1">
    <citation type="journal article" date="2014" name="Genome Biol. Evol.">
        <title>The genome of the myxosporean Thelohanellus kitauei shows adaptations to nutrient acquisition within its fish host.</title>
        <authorList>
            <person name="Yang Y."/>
            <person name="Xiong J."/>
            <person name="Zhou Z."/>
            <person name="Huo F."/>
            <person name="Miao W."/>
            <person name="Ran C."/>
            <person name="Liu Y."/>
            <person name="Zhang J."/>
            <person name="Feng J."/>
            <person name="Wang M."/>
            <person name="Wang M."/>
            <person name="Wang L."/>
            <person name="Yao B."/>
        </authorList>
    </citation>
    <scope>NUCLEOTIDE SEQUENCE [LARGE SCALE GENOMIC DNA]</scope>
    <source>
        <strain evidence="2">Wuqing</strain>
    </source>
</reference>